<reference evidence="3 4" key="1">
    <citation type="journal article" date="2015" name="Int. J. Syst. Evol. Microbiol.">
        <title>Youhaiella tibetensis gen. nov., sp. nov., isolated from subsurface sediment.</title>
        <authorList>
            <person name="Wang Y.X."/>
            <person name="Huang F.Q."/>
            <person name="Nogi Y."/>
            <person name="Pang S.J."/>
            <person name="Wang P.K."/>
            <person name="Lv J."/>
        </authorList>
    </citation>
    <scope>NUCLEOTIDE SEQUENCE [LARGE SCALE GENOMIC DNA]</scope>
    <source>
        <strain evidence="4">fig4</strain>
    </source>
</reference>
<dbReference type="KEGG" id="yti:FNA67_10720"/>
<dbReference type="InterPro" id="IPR006015">
    <property type="entry name" value="Universal_stress_UspA"/>
</dbReference>
<gene>
    <name evidence="3" type="ORF">FNA67_10720</name>
</gene>
<feature type="domain" description="UspA" evidence="2">
    <location>
        <begin position="202"/>
        <end position="298"/>
    </location>
</feature>
<evidence type="ECO:0000313" key="3">
    <source>
        <dbReference type="EMBL" id="QEE20613.1"/>
    </source>
</evidence>
<accession>A0A5B9DNB6</accession>
<dbReference type="SUPFAM" id="SSF52402">
    <property type="entry name" value="Adenine nucleotide alpha hydrolases-like"/>
    <property type="match status" value="1"/>
</dbReference>
<proteinExistence type="inferred from homology"/>
<evidence type="ECO:0000313" key="4">
    <source>
        <dbReference type="Proteomes" id="UP000321062"/>
    </source>
</evidence>
<comment type="similarity">
    <text evidence="1">Belongs to the universal stress protein A family.</text>
</comment>
<name>A0A5B9DNB6_9HYPH</name>
<dbReference type="PRINTS" id="PR01438">
    <property type="entry name" value="UNVRSLSTRESS"/>
</dbReference>
<dbReference type="OrthoDB" id="9804721at2"/>
<evidence type="ECO:0000256" key="1">
    <source>
        <dbReference type="ARBA" id="ARBA00008791"/>
    </source>
</evidence>
<dbReference type="CDD" id="cd00293">
    <property type="entry name" value="USP-like"/>
    <property type="match status" value="1"/>
</dbReference>
<protein>
    <submittedName>
        <fullName evidence="3">Universal stress protein</fullName>
    </submittedName>
</protein>
<organism evidence="3 4">
    <name type="scientific">Paradevosia tibetensis</name>
    <dbReference type="NCBI Taxonomy" id="1447062"/>
    <lineage>
        <taxon>Bacteria</taxon>
        <taxon>Pseudomonadati</taxon>
        <taxon>Pseudomonadota</taxon>
        <taxon>Alphaproteobacteria</taxon>
        <taxon>Hyphomicrobiales</taxon>
        <taxon>Devosiaceae</taxon>
        <taxon>Paradevosia</taxon>
    </lineage>
</organism>
<dbReference type="Pfam" id="PF00582">
    <property type="entry name" value="Usp"/>
    <property type="match status" value="1"/>
</dbReference>
<evidence type="ECO:0000259" key="2">
    <source>
        <dbReference type="Pfam" id="PF00582"/>
    </source>
</evidence>
<dbReference type="EMBL" id="CP041690">
    <property type="protein sequence ID" value="QEE20613.1"/>
    <property type="molecule type" value="Genomic_DNA"/>
</dbReference>
<dbReference type="Proteomes" id="UP000321062">
    <property type="component" value="Chromosome"/>
</dbReference>
<dbReference type="Gene3D" id="3.40.50.12370">
    <property type="match status" value="1"/>
</dbReference>
<keyword evidence="4" id="KW-1185">Reference proteome</keyword>
<dbReference type="InterPro" id="IPR006016">
    <property type="entry name" value="UspA"/>
</dbReference>
<dbReference type="AlphaFoldDB" id="A0A5B9DNB6"/>
<sequence>MSSAARLRSSALSWNLWAELEMQMPIDILVPLVTYPDPLDQAALGPLVDYVDVLEPTLTAVPIEVDIPPVSSPFALGADYTVLSRQAESGSREVAREFGTRLRELTERAGVLAFVTPVRSQPLSIPTRIAELARTHDLTIVPYDPEIADSRAIAEAAMFSSGRPVLVFPVRPLEVLEPDVVAIAWDGSRAAARALNDARVWLQKARRVLVLAVTDDKAMPDDWAAGVLAHLERVGIKAEPVTGRLEGRAVGEALQRLALSQDATLLVMGAYGHNRLREFLLGGATRSVLERPLLPVLMSY</sequence>